<dbReference type="InterPro" id="IPR036263">
    <property type="entry name" value="Chorismate_II_sf"/>
</dbReference>
<gene>
    <name evidence="1" type="ORF">ACFQZ8_02915</name>
</gene>
<evidence type="ECO:0000313" key="2">
    <source>
        <dbReference type="Proteomes" id="UP001597053"/>
    </source>
</evidence>
<dbReference type="InterPro" id="IPR036979">
    <property type="entry name" value="CM_dom_sf"/>
</dbReference>
<dbReference type="Gene3D" id="1.20.59.10">
    <property type="entry name" value="Chorismate mutase"/>
    <property type="match status" value="1"/>
</dbReference>
<accession>A0ABW2ZWC0</accession>
<evidence type="ECO:0000313" key="1">
    <source>
        <dbReference type="EMBL" id="MFD0782880.1"/>
    </source>
</evidence>
<comment type="caution">
    <text evidence="1">The sequence shown here is derived from an EMBL/GenBank/DDBJ whole genome shotgun (WGS) entry which is preliminary data.</text>
</comment>
<name>A0ABW2ZWC0_9ACTN</name>
<sequence length="146" mass="16026">MFLSTGNVCASNRGRVGAWSSVIGLDPVFNARFFRAQIEPNKAIQRSLHDLWSTHPDLRPPRRPDLESEVRPKLEAITKQMLLELKTFEGTRDTPARAAEPPTEALADLHADALCIALAPLWERMSGKKTTVEPANGPPSGDNTTA</sequence>
<dbReference type="Proteomes" id="UP001597053">
    <property type="component" value="Unassembled WGS sequence"/>
</dbReference>
<organism evidence="1 2">
    <name type="scientific">Micromonospora azadirachtae</name>
    <dbReference type="NCBI Taxonomy" id="1970735"/>
    <lineage>
        <taxon>Bacteria</taxon>
        <taxon>Bacillati</taxon>
        <taxon>Actinomycetota</taxon>
        <taxon>Actinomycetes</taxon>
        <taxon>Micromonosporales</taxon>
        <taxon>Micromonosporaceae</taxon>
        <taxon>Micromonospora</taxon>
    </lineage>
</organism>
<dbReference type="SUPFAM" id="SSF48600">
    <property type="entry name" value="Chorismate mutase II"/>
    <property type="match status" value="1"/>
</dbReference>
<dbReference type="EMBL" id="JBHTHM010000057">
    <property type="protein sequence ID" value="MFD0782880.1"/>
    <property type="molecule type" value="Genomic_DNA"/>
</dbReference>
<protein>
    <submittedName>
        <fullName evidence="1">Uncharacterized protein</fullName>
    </submittedName>
</protein>
<keyword evidence="2" id="KW-1185">Reference proteome</keyword>
<reference evidence="2" key="1">
    <citation type="journal article" date="2019" name="Int. J. Syst. Evol. Microbiol.">
        <title>The Global Catalogue of Microorganisms (GCM) 10K type strain sequencing project: providing services to taxonomists for standard genome sequencing and annotation.</title>
        <authorList>
            <consortium name="The Broad Institute Genomics Platform"/>
            <consortium name="The Broad Institute Genome Sequencing Center for Infectious Disease"/>
            <person name="Wu L."/>
            <person name="Ma J."/>
        </authorList>
    </citation>
    <scope>NUCLEOTIDE SEQUENCE [LARGE SCALE GENOMIC DNA]</scope>
    <source>
        <strain evidence="2">JCM 32148</strain>
    </source>
</reference>
<proteinExistence type="predicted"/>